<dbReference type="EMBL" id="CP108021">
    <property type="protein sequence ID" value="WUM20488.1"/>
    <property type="molecule type" value="Genomic_DNA"/>
</dbReference>
<evidence type="ECO:0000313" key="1">
    <source>
        <dbReference type="EMBL" id="WUM20488.1"/>
    </source>
</evidence>
<evidence type="ECO:0000313" key="2">
    <source>
        <dbReference type="Proteomes" id="UP001432128"/>
    </source>
</evidence>
<gene>
    <name evidence="1" type="ORF">OG579_01150</name>
</gene>
<dbReference type="Proteomes" id="UP001432128">
    <property type="component" value="Chromosome"/>
</dbReference>
<sequence length="64" mass="7454">MRLTEFTELMETEFGSTAAYSMLRDHVFPEFGGRNGADAVDAGYDPKQVWQAYCRDFDVPRDRW</sequence>
<reference evidence="1 2" key="1">
    <citation type="submission" date="2022-10" db="EMBL/GenBank/DDBJ databases">
        <title>The complete genomes of actinobacterial strains from the NBC collection.</title>
        <authorList>
            <person name="Joergensen T.S."/>
            <person name="Alvarez Arevalo M."/>
            <person name="Sterndorff E.B."/>
            <person name="Faurdal D."/>
            <person name="Vuksanovic O."/>
            <person name="Mourched A.-S."/>
            <person name="Charusanti P."/>
            <person name="Shaw S."/>
            <person name="Blin K."/>
            <person name="Weber T."/>
        </authorList>
    </citation>
    <scope>NUCLEOTIDE SEQUENCE [LARGE SCALE GENOMIC DNA]</scope>
    <source>
        <strain evidence="1 2">NBC_00319</strain>
    </source>
</reference>
<accession>A0AAU4K3D7</accession>
<protein>
    <submittedName>
        <fullName evidence="1">DUF3046 domain-containing protein</fullName>
    </submittedName>
</protein>
<dbReference type="RefSeq" id="WP_045822517.1">
    <property type="nucleotide sequence ID" value="NZ_CP108021.1"/>
</dbReference>
<dbReference type="AlphaFoldDB" id="A0AAU4K3D7"/>
<dbReference type="KEGG" id="whr:OG579_01150"/>
<dbReference type="Pfam" id="PF11248">
    <property type="entry name" value="DUF3046"/>
    <property type="match status" value="1"/>
</dbReference>
<dbReference type="InterPro" id="IPR021408">
    <property type="entry name" value="DUF3046"/>
</dbReference>
<name>A0AAU4K3D7_9NOCA</name>
<proteinExistence type="predicted"/>
<keyword evidence="2" id="KW-1185">Reference proteome</keyword>
<organism evidence="1 2">
    <name type="scientific">Williamsia herbipolensis</name>
    <dbReference type="NCBI Taxonomy" id="1603258"/>
    <lineage>
        <taxon>Bacteria</taxon>
        <taxon>Bacillati</taxon>
        <taxon>Actinomycetota</taxon>
        <taxon>Actinomycetes</taxon>
        <taxon>Mycobacteriales</taxon>
        <taxon>Nocardiaceae</taxon>
        <taxon>Williamsia</taxon>
    </lineage>
</organism>